<protein>
    <submittedName>
        <fullName evidence="2">XRE family transcriptional regulator</fullName>
    </submittedName>
</protein>
<organism evidence="2 3">
    <name type="scientific">Roseburia intestinalis</name>
    <dbReference type="NCBI Taxonomy" id="166486"/>
    <lineage>
        <taxon>Bacteria</taxon>
        <taxon>Bacillati</taxon>
        <taxon>Bacillota</taxon>
        <taxon>Clostridia</taxon>
        <taxon>Lachnospirales</taxon>
        <taxon>Lachnospiraceae</taxon>
        <taxon>Roseburia</taxon>
    </lineage>
</organism>
<dbReference type="RefSeq" id="WP_118591463.1">
    <property type="nucleotide sequence ID" value="NZ_QSFP01000011.1"/>
</dbReference>
<dbReference type="PROSITE" id="PS50943">
    <property type="entry name" value="HTH_CROC1"/>
    <property type="match status" value="1"/>
</dbReference>
<gene>
    <name evidence="2" type="ORF">DW927_10525</name>
</gene>
<dbReference type="CDD" id="cd00093">
    <property type="entry name" value="HTH_XRE"/>
    <property type="match status" value="1"/>
</dbReference>
<reference evidence="2 3" key="1">
    <citation type="submission" date="2018-08" db="EMBL/GenBank/DDBJ databases">
        <title>A genome reference for cultivated species of the human gut microbiota.</title>
        <authorList>
            <person name="Zou Y."/>
            <person name="Xue W."/>
            <person name="Luo G."/>
        </authorList>
    </citation>
    <scope>NUCLEOTIDE SEQUENCE [LARGE SCALE GENOMIC DNA]</scope>
    <source>
        <strain evidence="2 3">AM43-11</strain>
    </source>
</reference>
<evidence type="ECO:0000259" key="1">
    <source>
        <dbReference type="PROSITE" id="PS50943"/>
    </source>
</evidence>
<comment type="caution">
    <text evidence="2">The sequence shown here is derived from an EMBL/GenBank/DDBJ whole genome shotgun (WGS) entry which is preliminary data.</text>
</comment>
<dbReference type="SUPFAM" id="SSF47413">
    <property type="entry name" value="lambda repressor-like DNA-binding domains"/>
    <property type="match status" value="1"/>
</dbReference>
<name>A0A3R6A3D6_9FIRM</name>
<dbReference type="AlphaFoldDB" id="A0A3R6A3D6"/>
<proteinExistence type="predicted"/>
<sequence>MNKKEKSPAGMILRAERIRQGKGQKEVCYGICVVSYLSKIERGSAEPDMAILKQLFARLGIDYETDSAFLTESRQQMDKFFYNLQYGLENETVWKKLAGKWDRLLMSPFVIDIRLVAAVYYSESIWKEVDESFIERFMEKETDGNSIGSFMKNEVDGNDIQNFLDKDISTLAQLEDCMDEKQYAYYSLVCSRLTKDPAEKMKWYQKVQHGLQNTLGMCCLIAGYYEQAEYDVIHRMENRFVTAALEEGNVYALADYYFMNGSAYACVNMDEMMTVYYERTRRMLQNTGWWKEYEQGLYYNMGATYLAVGRYEEALACLNRVRSEDFLHCHKKGWLHLRLGNTREADRYLAKMKLLLSQKEMKDKTAEHLMYEELCMEQKPDFTADPAYLDLIERLITALKKEKSFGFLYQYKDVILEAYMRQRKYKKALEFSEQISAKTRKSTF</sequence>
<dbReference type="Pfam" id="PF01381">
    <property type="entry name" value="HTH_3"/>
    <property type="match status" value="1"/>
</dbReference>
<dbReference type="SUPFAM" id="SSF48452">
    <property type="entry name" value="TPR-like"/>
    <property type="match status" value="1"/>
</dbReference>
<evidence type="ECO:0000313" key="3">
    <source>
        <dbReference type="Proteomes" id="UP000284465"/>
    </source>
</evidence>
<dbReference type="EMBL" id="QSFP01000011">
    <property type="protein sequence ID" value="RHA66680.1"/>
    <property type="molecule type" value="Genomic_DNA"/>
</dbReference>
<evidence type="ECO:0000313" key="2">
    <source>
        <dbReference type="EMBL" id="RHA66680.1"/>
    </source>
</evidence>
<dbReference type="SMART" id="SM00530">
    <property type="entry name" value="HTH_XRE"/>
    <property type="match status" value="1"/>
</dbReference>
<feature type="domain" description="HTH cro/C1-type" evidence="1">
    <location>
        <begin position="13"/>
        <end position="67"/>
    </location>
</feature>
<dbReference type="InterPro" id="IPR010982">
    <property type="entry name" value="Lambda_DNA-bd_dom_sf"/>
</dbReference>
<dbReference type="Proteomes" id="UP000284465">
    <property type="component" value="Unassembled WGS sequence"/>
</dbReference>
<dbReference type="InterPro" id="IPR011990">
    <property type="entry name" value="TPR-like_helical_dom_sf"/>
</dbReference>
<dbReference type="Gene3D" id="1.25.40.10">
    <property type="entry name" value="Tetratricopeptide repeat domain"/>
    <property type="match status" value="2"/>
</dbReference>
<dbReference type="GO" id="GO:0003677">
    <property type="term" value="F:DNA binding"/>
    <property type="evidence" value="ECO:0007669"/>
    <property type="project" value="InterPro"/>
</dbReference>
<accession>A0A3R6A3D6</accession>
<dbReference type="InterPro" id="IPR001387">
    <property type="entry name" value="Cro/C1-type_HTH"/>
</dbReference>